<keyword evidence="3" id="KW-1185">Reference proteome</keyword>
<dbReference type="EMBL" id="JACOQH010000012">
    <property type="protein sequence ID" value="MBC5754885.1"/>
    <property type="molecule type" value="Genomic_DNA"/>
</dbReference>
<evidence type="ECO:0000313" key="3">
    <source>
        <dbReference type="Proteomes" id="UP000621540"/>
    </source>
</evidence>
<evidence type="ECO:0000256" key="1">
    <source>
        <dbReference type="SAM" id="Phobius"/>
    </source>
</evidence>
<keyword evidence="1" id="KW-1133">Transmembrane helix</keyword>
<feature type="transmembrane region" description="Helical" evidence="1">
    <location>
        <begin position="12"/>
        <end position="32"/>
    </location>
</feature>
<name>A0ABR7IDA0_9FIRM</name>
<gene>
    <name evidence="2" type="ORF">H8Z76_12910</name>
</gene>
<evidence type="ECO:0000313" key="2">
    <source>
        <dbReference type="EMBL" id="MBC5754885.1"/>
    </source>
</evidence>
<organism evidence="2 3">
    <name type="scientific">Roseburia yibonii</name>
    <dbReference type="NCBI Taxonomy" id="2763063"/>
    <lineage>
        <taxon>Bacteria</taxon>
        <taxon>Bacillati</taxon>
        <taxon>Bacillota</taxon>
        <taxon>Clostridia</taxon>
        <taxon>Lachnospirales</taxon>
        <taxon>Lachnospiraceae</taxon>
        <taxon>Roseburia</taxon>
    </lineage>
</organism>
<proteinExistence type="predicted"/>
<protein>
    <submittedName>
        <fullName evidence="2">Uncharacterized protein</fullName>
    </submittedName>
</protein>
<feature type="transmembrane region" description="Helical" evidence="1">
    <location>
        <begin position="38"/>
        <end position="58"/>
    </location>
</feature>
<reference evidence="2 3" key="1">
    <citation type="submission" date="2020-08" db="EMBL/GenBank/DDBJ databases">
        <title>Genome public.</title>
        <authorList>
            <person name="Liu C."/>
            <person name="Sun Q."/>
        </authorList>
    </citation>
    <scope>NUCLEOTIDE SEQUENCE [LARGE SCALE GENOMIC DNA]</scope>
    <source>
        <strain evidence="2 3">BX0805</strain>
    </source>
</reference>
<feature type="transmembrane region" description="Helical" evidence="1">
    <location>
        <begin position="106"/>
        <end position="127"/>
    </location>
</feature>
<dbReference type="Proteomes" id="UP000621540">
    <property type="component" value="Unassembled WGS sequence"/>
</dbReference>
<dbReference type="RefSeq" id="WP_186982755.1">
    <property type="nucleotide sequence ID" value="NZ_JACOQH010000012.1"/>
</dbReference>
<accession>A0ABR7IDA0</accession>
<comment type="caution">
    <text evidence="2">The sequence shown here is derived from an EMBL/GenBank/DDBJ whole genome shotgun (WGS) entry which is preliminary data.</text>
</comment>
<sequence length="152" mass="16889">MRHTKIPVMDVVLEILAAMGAVTGIGLELYYFKMAGTGLSDAVVTILFVAGIYLLFSVMERYPAVWNLLIPARQKSRIYAVRLALGIKVLFMGMTVYTAACDVYRIYSSSVVFWAVVAAGVVLVIFMKYRMWQSNRKEDRKNSGGENGSSSI</sequence>
<keyword evidence="1" id="KW-0812">Transmembrane</keyword>
<keyword evidence="1" id="KW-0472">Membrane</keyword>
<feature type="transmembrane region" description="Helical" evidence="1">
    <location>
        <begin position="79"/>
        <end position="100"/>
    </location>
</feature>